<dbReference type="SUPFAM" id="SSF47240">
    <property type="entry name" value="Ferritin-like"/>
    <property type="match status" value="1"/>
</dbReference>
<reference evidence="1 2" key="1">
    <citation type="submission" date="2022-09" db="EMBL/GenBank/DDBJ databases">
        <title>New species of Phenylobacterium.</title>
        <authorList>
            <person name="Mieszkin S."/>
        </authorList>
    </citation>
    <scope>NUCLEOTIDE SEQUENCE [LARGE SCALE GENOMIC DNA]</scope>
    <source>
        <strain evidence="1 2">HK31-G</strain>
    </source>
</reference>
<keyword evidence="2" id="KW-1185">Reference proteome</keyword>
<evidence type="ECO:0000313" key="2">
    <source>
        <dbReference type="Proteomes" id="UP001598130"/>
    </source>
</evidence>
<dbReference type="InterPro" id="IPR009078">
    <property type="entry name" value="Ferritin-like_SF"/>
</dbReference>
<dbReference type="Proteomes" id="UP001598130">
    <property type="component" value="Unassembled WGS sequence"/>
</dbReference>
<dbReference type="EMBL" id="JAOTJD010000043">
    <property type="protein sequence ID" value="MFD3265971.1"/>
    <property type="molecule type" value="Genomic_DNA"/>
</dbReference>
<dbReference type="Gene3D" id="1.10.620.20">
    <property type="entry name" value="Ribonucleotide Reductase, subunit A"/>
    <property type="match status" value="1"/>
</dbReference>
<organism evidence="1 2">
    <name type="scientific">Phenylobacterium ferrooxidans</name>
    <dbReference type="NCBI Taxonomy" id="2982689"/>
    <lineage>
        <taxon>Bacteria</taxon>
        <taxon>Pseudomonadati</taxon>
        <taxon>Pseudomonadota</taxon>
        <taxon>Alphaproteobacteria</taxon>
        <taxon>Caulobacterales</taxon>
        <taxon>Caulobacteraceae</taxon>
        <taxon>Phenylobacterium</taxon>
    </lineage>
</organism>
<name>A0ABW6CW99_9CAUL</name>
<dbReference type="InterPro" id="IPR012348">
    <property type="entry name" value="RNR-like"/>
</dbReference>
<dbReference type="CDD" id="cd00657">
    <property type="entry name" value="Ferritin_like"/>
    <property type="match status" value="1"/>
</dbReference>
<proteinExistence type="predicted"/>
<gene>
    <name evidence="1" type="ORF">OCL97_18595</name>
</gene>
<accession>A0ABW6CW99</accession>
<dbReference type="RefSeq" id="WP_377371295.1">
    <property type="nucleotide sequence ID" value="NZ_JAOTJD010000043.1"/>
</dbReference>
<protein>
    <submittedName>
        <fullName evidence="1">Ferritin-like domain-containing protein</fullName>
    </submittedName>
</protein>
<dbReference type="Pfam" id="PF11583">
    <property type="entry name" value="AurF"/>
    <property type="match status" value="1"/>
</dbReference>
<dbReference type="InterPro" id="IPR025859">
    <property type="entry name" value="AurF/CmlI"/>
</dbReference>
<comment type="caution">
    <text evidence="1">The sequence shown here is derived from an EMBL/GenBank/DDBJ whole genome shotgun (WGS) entry which is preliminary data.</text>
</comment>
<evidence type="ECO:0000313" key="1">
    <source>
        <dbReference type="EMBL" id="MFD3265971.1"/>
    </source>
</evidence>
<sequence>MLHVTVVDGPPTEVQTFDSEDLAARLSDRDVEVIREIFNTPLTGSYNWDYETANSKIRRLYELGKRFNWNTELDIDWTQAPPPRREVVAGEGPEGFAGHPKWEALTPEQKREFSHRSNAQTLSQFLHGEQGALMVASQLVSCAPTHDAKLYAASQTFDEARHVEVFHKYLMERCRMIYPINPSLKFLLDKVLTDPRWDLKFIGMQILIEGLALAAFQTIHQTTDDPLLRDVVGLVMRDEGRHVAFGVNYLEDWIRALPEDQIEERAQFAYEACLVMRDRLVSTNVAQEFGFTEAEAIEINNATQGGRAFRTFLFERMIPNLKRIGLLTDKIRPKFEALGVLQFENLKHDGQIDWATLEAPLMRGDEVIAA</sequence>